<feature type="compositionally biased region" description="Low complexity" evidence="1">
    <location>
        <begin position="87"/>
        <end position="99"/>
    </location>
</feature>
<dbReference type="GeneID" id="54421165"/>
<evidence type="ECO:0000256" key="1">
    <source>
        <dbReference type="SAM" id="MobiDB-lite"/>
    </source>
</evidence>
<accession>A0A6G1G264</accession>
<dbReference type="EMBL" id="ML975159">
    <property type="protein sequence ID" value="KAF1812108.1"/>
    <property type="molecule type" value="Genomic_DNA"/>
</dbReference>
<feature type="region of interest" description="Disordered" evidence="1">
    <location>
        <begin position="1"/>
        <end position="21"/>
    </location>
</feature>
<organism evidence="2">
    <name type="scientific">Eremomyces bilateralis CBS 781.70</name>
    <dbReference type="NCBI Taxonomy" id="1392243"/>
    <lineage>
        <taxon>Eukaryota</taxon>
        <taxon>Fungi</taxon>
        <taxon>Dikarya</taxon>
        <taxon>Ascomycota</taxon>
        <taxon>Pezizomycotina</taxon>
        <taxon>Dothideomycetes</taxon>
        <taxon>Dothideomycetes incertae sedis</taxon>
        <taxon>Eremomycetales</taxon>
        <taxon>Eremomycetaceae</taxon>
        <taxon>Eremomyces</taxon>
    </lineage>
</organism>
<sequence>MGGRRPRARSPNQVTETGKKLPAVFTVAPSNAPAVHDRHQVSTAVQTSSNLQHSAGFREGLQNLIGQSLQSSPTPKGRNSENLGATNSSNSLGLALAGSDPRQTSLRTQQEFLRNVPKGRELRLRPRSGNLDDPFEQTTDGPIGMETLITQLKESVALLSEIIAHHNKTVEALMKDNQSVRGTVSFLTQMLLNRDAAATGNFQTDQDVNDGMATIESVVERTHGWEANLVSPRPCPSRRVGSVGLSPAALRRFELGVGEFGNGDSVVTESQVSHGTSRARDGKHPSNSDDEDDKAALSTQSTPSPADHSWLSPAALARFTAPWSPETPPVLHINHFRRGHENIHDGVGGVDEAEMASHTTSEALEGSMYSFSSEGPCSSSISWI</sequence>
<feature type="region of interest" description="Disordered" evidence="1">
    <location>
        <begin position="123"/>
        <end position="142"/>
    </location>
</feature>
<dbReference type="Proteomes" id="UP000504638">
    <property type="component" value="Unplaced"/>
</dbReference>
<reference evidence="4" key="2">
    <citation type="submission" date="2020-04" db="EMBL/GenBank/DDBJ databases">
        <authorList>
            <consortium name="NCBI Genome Project"/>
        </authorList>
    </citation>
    <scope>NUCLEOTIDE SEQUENCE</scope>
    <source>
        <strain evidence="4">CBS 781.70</strain>
    </source>
</reference>
<dbReference type="RefSeq" id="XP_033533739.1">
    <property type="nucleotide sequence ID" value="XM_033680595.1"/>
</dbReference>
<reference evidence="4" key="3">
    <citation type="submission" date="2025-04" db="UniProtKB">
        <authorList>
            <consortium name="RefSeq"/>
        </authorList>
    </citation>
    <scope>IDENTIFICATION</scope>
    <source>
        <strain evidence="4">CBS 781.70</strain>
    </source>
</reference>
<evidence type="ECO:0000313" key="3">
    <source>
        <dbReference type="Proteomes" id="UP000504638"/>
    </source>
</evidence>
<name>A0A6G1G264_9PEZI</name>
<evidence type="ECO:0000313" key="2">
    <source>
        <dbReference type="EMBL" id="KAF1812108.1"/>
    </source>
</evidence>
<protein>
    <submittedName>
        <fullName evidence="2 4">Uncharacterized protein</fullName>
    </submittedName>
</protein>
<feature type="region of interest" description="Disordered" evidence="1">
    <location>
        <begin position="263"/>
        <end position="310"/>
    </location>
</feature>
<proteinExistence type="predicted"/>
<reference evidence="2 4" key="1">
    <citation type="submission" date="2020-01" db="EMBL/GenBank/DDBJ databases">
        <authorList>
            <consortium name="DOE Joint Genome Institute"/>
            <person name="Haridas S."/>
            <person name="Albert R."/>
            <person name="Binder M."/>
            <person name="Bloem J."/>
            <person name="Labutti K."/>
            <person name="Salamov A."/>
            <person name="Andreopoulos B."/>
            <person name="Baker S.E."/>
            <person name="Barry K."/>
            <person name="Bills G."/>
            <person name="Bluhm B.H."/>
            <person name="Cannon C."/>
            <person name="Castanera R."/>
            <person name="Culley D.E."/>
            <person name="Daum C."/>
            <person name="Ezra D."/>
            <person name="Gonzalez J.B."/>
            <person name="Henrissat B."/>
            <person name="Kuo A."/>
            <person name="Liang C."/>
            <person name="Lipzen A."/>
            <person name="Lutzoni F."/>
            <person name="Magnuson J."/>
            <person name="Mondo S."/>
            <person name="Nolan M."/>
            <person name="Ohm R."/>
            <person name="Pangilinan J."/>
            <person name="Park H.-J."/>
            <person name="Ramirez L."/>
            <person name="Alfaro M."/>
            <person name="Sun H."/>
            <person name="Tritt A."/>
            <person name="Yoshinaga Y."/>
            <person name="Zwiers L.-H."/>
            <person name="Turgeon B.G."/>
            <person name="Goodwin S.B."/>
            <person name="Spatafora J.W."/>
            <person name="Crous P.W."/>
            <person name="Grigoriev I.V."/>
        </authorList>
    </citation>
    <scope>NUCLEOTIDE SEQUENCE</scope>
    <source>
        <strain evidence="2 4">CBS 781.70</strain>
    </source>
</reference>
<keyword evidence="3" id="KW-1185">Reference proteome</keyword>
<feature type="region of interest" description="Disordered" evidence="1">
    <location>
        <begin position="67"/>
        <end position="108"/>
    </location>
</feature>
<evidence type="ECO:0000313" key="4">
    <source>
        <dbReference type="RefSeq" id="XP_033533739.1"/>
    </source>
</evidence>
<dbReference type="AlphaFoldDB" id="A0A6G1G264"/>
<feature type="compositionally biased region" description="Basic and acidic residues" evidence="1">
    <location>
        <begin position="278"/>
        <end position="287"/>
    </location>
</feature>
<feature type="compositionally biased region" description="Polar residues" evidence="1">
    <location>
        <begin position="265"/>
        <end position="276"/>
    </location>
</feature>
<gene>
    <name evidence="2 4" type="ORF">P152DRAFT_46489</name>
</gene>